<reference evidence="3" key="1">
    <citation type="journal article" date="2019" name="bioRxiv">
        <title>The Genome of the Zebra Mussel, Dreissena polymorpha: A Resource for Invasive Species Research.</title>
        <authorList>
            <person name="McCartney M.A."/>
            <person name="Auch B."/>
            <person name="Kono T."/>
            <person name="Mallez S."/>
            <person name="Zhang Y."/>
            <person name="Obille A."/>
            <person name="Becker A."/>
            <person name="Abrahante J.E."/>
            <person name="Garbe J."/>
            <person name="Badalamenti J.P."/>
            <person name="Herman A."/>
            <person name="Mangelson H."/>
            <person name="Liachko I."/>
            <person name="Sullivan S."/>
            <person name="Sone E.D."/>
            <person name="Koren S."/>
            <person name="Silverstein K.A.T."/>
            <person name="Beckman K.B."/>
            <person name="Gohl D.M."/>
        </authorList>
    </citation>
    <scope>NUCLEOTIDE SEQUENCE</scope>
    <source>
        <strain evidence="3">Duluth1</strain>
        <tissue evidence="3">Whole animal</tissue>
    </source>
</reference>
<protein>
    <submittedName>
        <fullName evidence="3">Uncharacterized protein</fullName>
    </submittedName>
</protein>
<feature type="compositionally biased region" description="Low complexity" evidence="1">
    <location>
        <begin position="182"/>
        <end position="216"/>
    </location>
</feature>
<proteinExistence type="predicted"/>
<feature type="signal peptide" evidence="2">
    <location>
        <begin position="1"/>
        <end position="23"/>
    </location>
</feature>
<reference evidence="3" key="2">
    <citation type="submission" date="2020-11" db="EMBL/GenBank/DDBJ databases">
        <authorList>
            <person name="McCartney M.A."/>
            <person name="Auch B."/>
            <person name="Kono T."/>
            <person name="Mallez S."/>
            <person name="Becker A."/>
            <person name="Gohl D.M."/>
            <person name="Silverstein K.A.T."/>
            <person name="Koren S."/>
            <person name="Bechman K.B."/>
            <person name="Herman A."/>
            <person name="Abrahante J.E."/>
            <person name="Garbe J."/>
        </authorList>
    </citation>
    <scope>NUCLEOTIDE SEQUENCE</scope>
    <source>
        <strain evidence="3">Duluth1</strain>
        <tissue evidence="3">Whole animal</tissue>
    </source>
</reference>
<evidence type="ECO:0000313" key="3">
    <source>
        <dbReference type="EMBL" id="KAH3860274.1"/>
    </source>
</evidence>
<comment type="caution">
    <text evidence="3">The sequence shown here is derived from an EMBL/GenBank/DDBJ whole genome shotgun (WGS) entry which is preliminary data.</text>
</comment>
<keyword evidence="4" id="KW-1185">Reference proteome</keyword>
<gene>
    <name evidence="3" type="ORF">DPMN_023168</name>
</gene>
<evidence type="ECO:0000313" key="4">
    <source>
        <dbReference type="Proteomes" id="UP000828390"/>
    </source>
</evidence>
<dbReference type="Proteomes" id="UP000828390">
    <property type="component" value="Unassembled WGS sequence"/>
</dbReference>
<dbReference type="AlphaFoldDB" id="A0A9D4LM64"/>
<dbReference type="EMBL" id="JAIWYP010000002">
    <property type="protein sequence ID" value="KAH3860274.1"/>
    <property type="molecule type" value="Genomic_DNA"/>
</dbReference>
<feature type="region of interest" description="Disordered" evidence="1">
    <location>
        <begin position="180"/>
        <end position="226"/>
    </location>
</feature>
<feature type="chain" id="PRO_5038604709" evidence="2">
    <location>
        <begin position="24"/>
        <end position="226"/>
    </location>
</feature>
<keyword evidence="2" id="KW-0732">Signal</keyword>
<sequence length="226" mass="24654">MLLGIACLALTQVIFYRGYSVEACRSDHDCPPCADYNLHATCVDIHGDHRPPYCDCKQVACRQDSDCNCGSETFQANCHHQSGHQQSVCSSCHPVHCDPSPCLTNTQICVAEQYFGSNHMVTYYSCKDRCSEFCSNGTICMMNYRSGVHECKDPCVPNPCSSGKTCVDKKDNPFYVCEAPHTTSKPTVPPTTTEPSTSRTTHQTTTGAASTSSPVPTQAPPDCSQF</sequence>
<accession>A0A9D4LM64</accession>
<name>A0A9D4LM64_DREPO</name>
<evidence type="ECO:0000256" key="1">
    <source>
        <dbReference type="SAM" id="MobiDB-lite"/>
    </source>
</evidence>
<feature type="non-terminal residue" evidence="3">
    <location>
        <position position="1"/>
    </location>
</feature>
<organism evidence="3 4">
    <name type="scientific">Dreissena polymorpha</name>
    <name type="common">Zebra mussel</name>
    <name type="synonym">Mytilus polymorpha</name>
    <dbReference type="NCBI Taxonomy" id="45954"/>
    <lineage>
        <taxon>Eukaryota</taxon>
        <taxon>Metazoa</taxon>
        <taxon>Spiralia</taxon>
        <taxon>Lophotrochozoa</taxon>
        <taxon>Mollusca</taxon>
        <taxon>Bivalvia</taxon>
        <taxon>Autobranchia</taxon>
        <taxon>Heteroconchia</taxon>
        <taxon>Euheterodonta</taxon>
        <taxon>Imparidentia</taxon>
        <taxon>Neoheterodontei</taxon>
        <taxon>Myida</taxon>
        <taxon>Dreissenoidea</taxon>
        <taxon>Dreissenidae</taxon>
        <taxon>Dreissena</taxon>
    </lineage>
</organism>
<evidence type="ECO:0000256" key="2">
    <source>
        <dbReference type="SAM" id="SignalP"/>
    </source>
</evidence>